<proteinExistence type="inferred from homology"/>
<dbReference type="SMART" id="SM00408">
    <property type="entry name" value="IGc2"/>
    <property type="match status" value="1"/>
</dbReference>
<dbReference type="InterPro" id="IPR007110">
    <property type="entry name" value="Ig-like_dom"/>
</dbReference>
<evidence type="ECO:0000313" key="4">
    <source>
        <dbReference type="Ensembl" id="ENSPCEP00000019377.1"/>
    </source>
</evidence>
<dbReference type="InterPro" id="IPR003599">
    <property type="entry name" value="Ig_sub"/>
</dbReference>
<dbReference type="PANTHER" id="PTHR47633:SF4">
    <property type="entry name" value="MYOPALLADIN ISOFORM X1"/>
    <property type="match status" value="1"/>
</dbReference>
<dbReference type="AlphaFoldDB" id="A0A8C8SGA5"/>
<keyword evidence="2" id="KW-0393">Immunoglobulin domain</keyword>
<dbReference type="PROSITE" id="PS50835">
    <property type="entry name" value="IG_LIKE"/>
    <property type="match status" value="1"/>
</dbReference>
<dbReference type="SMART" id="SM00409">
    <property type="entry name" value="IG"/>
    <property type="match status" value="1"/>
</dbReference>
<name>A0A8C8SGA5_9SAUR</name>
<keyword evidence="5" id="KW-1185">Reference proteome</keyword>
<dbReference type="InterPro" id="IPR003598">
    <property type="entry name" value="Ig_sub2"/>
</dbReference>
<organism evidence="4 5">
    <name type="scientific">Pelusios castaneus</name>
    <name type="common">West African mud turtle</name>
    <dbReference type="NCBI Taxonomy" id="367368"/>
    <lineage>
        <taxon>Eukaryota</taxon>
        <taxon>Metazoa</taxon>
        <taxon>Chordata</taxon>
        <taxon>Craniata</taxon>
        <taxon>Vertebrata</taxon>
        <taxon>Euteleostomi</taxon>
        <taxon>Archelosauria</taxon>
        <taxon>Testudinata</taxon>
        <taxon>Testudines</taxon>
        <taxon>Pleurodira</taxon>
        <taxon>Pelomedusidae</taxon>
        <taxon>Pelusios</taxon>
    </lineage>
</organism>
<dbReference type="InterPro" id="IPR013098">
    <property type="entry name" value="Ig_I-set"/>
</dbReference>
<evidence type="ECO:0000313" key="5">
    <source>
        <dbReference type="Proteomes" id="UP000694393"/>
    </source>
</evidence>
<protein>
    <recommendedName>
        <fullName evidence="3">Ig-like domain-containing protein</fullName>
    </recommendedName>
</protein>
<sequence length="168" mass="18048">MHPAHEYAPRVPVSACGPSPRWLCAAGHPLTAQSCLPEELTCSARLTVHPSIQPLFTRKLEDLLVMEGRTARFDCKISGKPLPDVMWYKVSLRARDSRLTFVYEDSECSLVLLGAVTHDSGVYTCTARNLAGEVSCKAELVVRAGDGAGTAEAAAVPTMPWLGARAAP</sequence>
<reference evidence="4" key="1">
    <citation type="submission" date="2025-08" db="UniProtKB">
        <authorList>
            <consortium name="Ensembl"/>
        </authorList>
    </citation>
    <scope>IDENTIFICATION</scope>
</reference>
<dbReference type="InterPro" id="IPR013783">
    <property type="entry name" value="Ig-like_fold"/>
</dbReference>
<evidence type="ECO:0000256" key="1">
    <source>
        <dbReference type="ARBA" id="ARBA00006692"/>
    </source>
</evidence>
<dbReference type="Pfam" id="PF07679">
    <property type="entry name" value="I-set"/>
    <property type="match status" value="1"/>
</dbReference>
<dbReference type="PANTHER" id="PTHR47633">
    <property type="entry name" value="IMMUNOGLOBULIN"/>
    <property type="match status" value="1"/>
</dbReference>
<reference evidence="4" key="2">
    <citation type="submission" date="2025-09" db="UniProtKB">
        <authorList>
            <consortium name="Ensembl"/>
        </authorList>
    </citation>
    <scope>IDENTIFICATION</scope>
</reference>
<dbReference type="FunFam" id="2.60.40.10:FF:000080">
    <property type="entry name" value="Myosin light chain kinase, smooth muscle"/>
    <property type="match status" value="1"/>
</dbReference>
<comment type="similarity">
    <text evidence="1">Belongs to the protein kinase superfamily. CAMK Ser/Thr protein kinase family.</text>
</comment>
<evidence type="ECO:0000256" key="2">
    <source>
        <dbReference type="ARBA" id="ARBA00023319"/>
    </source>
</evidence>
<dbReference type="Proteomes" id="UP000694393">
    <property type="component" value="Unplaced"/>
</dbReference>
<dbReference type="SUPFAM" id="SSF48726">
    <property type="entry name" value="Immunoglobulin"/>
    <property type="match status" value="1"/>
</dbReference>
<accession>A0A8C8SGA5</accession>
<evidence type="ECO:0000259" key="3">
    <source>
        <dbReference type="PROSITE" id="PS50835"/>
    </source>
</evidence>
<feature type="domain" description="Ig-like" evidence="3">
    <location>
        <begin position="50"/>
        <end position="141"/>
    </location>
</feature>
<dbReference type="Ensembl" id="ENSPCET00000020037.1">
    <property type="protein sequence ID" value="ENSPCEP00000019377.1"/>
    <property type="gene ID" value="ENSPCEG00000015070.1"/>
</dbReference>
<dbReference type="Gene3D" id="2.60.40.10">
    <property type="entry name" value="Immunoglobulins"/>
    <property type="match status" value="1"/>
</dbReference>
<dbReference type="InterPro" id="IPR036179">
    <property type="entry name" value="Ig-like_dom_sf"/>
</dbReference>